<sequence length="150" mass="16358">MPRTPLYESLALTLRPETRPADVRRTAIYSVTANGGKGYVGGRWSPDSTTITANIKTFGQFRLLTDTTPPSGRLLSKGAGGVVFKVGDDLSGLASYELEVNGQFHLLRYEHKNATLFTERTDRLGPPLRGPATLRLTDQAGNEKVIQVVL</sequence>
<gene>
    <name evidence="1" type="ORF">CDA63_09875</name>
</gene>
<dbReference type="OrthoDB" id="9810477at2"/>
<dbReference type="AlphaFoldDB" id="A0A2D0AG70"/>
<proteinExistence type="predicted"/>
<accession>A0A2D0AG70</accession>
<keyword evidence="2" id="KW-1185">Reference proteome</keyword>
<dbReference type="EMBL" id="NIRR01000013">
    <property type="protein sequence ID" value="OWP63321.1"/>
    <property type="molecule type" value="Genomic_DNA"/>
</dbReference>
<protein>
    <submittedName>
        <fullName evidence="1">Uncharacterized protein</fullName>
    </submittedName>
</protein>
<comment type="caution">
    <text evidence="1">The sequence shown here is derived from an EMBL/GenBank/DDBJ whole genome shotgun (WGS) entry which is preliminary data.</text>
</comment>
<reference evidence="1 2" key="1">
    <citation type="submission" date="2017-06" db="EMBL/GenBank/DDBJ databases">
        <title>Hymenobacter amundsenii sp. nov. isolated from regoliths in Antarctica.</title>
        <authorList>
            <person name="Sedlacek I."/>
            <person name="Kralova S."/>
            <person name="Pantucek R."/>
            <person name="Svec P."/>
            <person name="Holochova P."/>
            <person name="Stankova E."/>
            <person name="Vrbovska V."/>
            <person name="Busse H.-J."/>
        </authorList>
    </citation>
    <scope>NUCLEOTIDE SEQUENCE [LARGE SCALE GENOMIC DNA]</scope>
    <source>
        <strain evidence="1 2">CCM 8682</strain>
    </source>
</reference>
<name>A0A2D0AG70_9BACT</name>
<dbReference type="Proteomes" id="UP000197277">
    <property type="component" value="Unassembled WGS sequence"/>
</dbReference>
<evidence type="ECO:0000313" key="2">
    <source>
        <dbReference type="Proteomes" id="UP000197277"/>
    </source>
</evidence>
<dbReference type="RefSeq" id="WP_088464288.1">
    <property type="nucleotide sequence ID" value="NZ_NIRR01000013.1"/>
</dbReference>
<evidence type="ECO:0000313" key="1">
    <source>
        <dbReference type="EMBL" id="OWP63321.1"/>
    </source>
</evidence>
<organism evidence="1 2">
    <name type="scientific">Hymenobacter amundsenii</name>
    <dbReference type="NCBI Taxonomy" id="2006685"/>
    <lineage>
        <taxon>Bacteria</taxon>
        <taxon>Pseudomonadati</taxon>
        <taxon>Bacteroidota</taxon>
        <taxon>Cytophagia</taxon>
        <taxon>Cytophagales</taxon>
        <taxon>Hymenobacteraceae</taxon>
        <taxon>Hymenobacter</taxon>
    </lineage>
</organism>